<dbReference type="PANTHER" id="PTHR37984:SF5">
    <property type="entry name" value="PROTEIN NYNRIN-LIKE"/>
    <property type="match status" value="1"/>
</dbReference>
<dbReference type="Gene3D" id="1.10.340.70">
    <property type="match status" value="1"/>
</dbReference>
<name>A0AAV7XBB5_9NEOP</name>
<dbReference type="EC" id="2.7.7.49" evidence="1"/>
<dbReference type="Pfam" id="PF00665">
    <property type="entry name" value="rve"/>
    <property type="match status" value="1"/>
</dbReference>
<dbReference type="GO" id="GO:0003964">
    <property type="term" value="F:RNA-directed DNA polymerase activity"/>
    <property type="evidence" value="ECO:0007669"/>
    <property type="project" value="UniProtKB-EC"/>
</dbReference>
<evidence type="ECO:0000256" key="1">
    <source>
        <dbReference type="ARBA" id="ARBA00012493"/>
    </source>
</evidence>
<keyword evidence="2" id="KW-0472">Membrane</keyword>
<gene>
    <name evidence="4" type="ORF">ONE63_001638</name>
</gene>
<dbReference type="InterPro" id="IPR036397">
    <property type="entry name" value="RNaseH_sf"/>
</dbReference>
<dbReference type="GO" id="GO:0003676">
    <property type="term" value="F:nucleic acid binding"/>
    <property type="evidence" value="ECO:0007669"/>
    <property type="project" value="InterPro"/>
</dbReference>
<dbReference type="SUPFAM" id="SSF53098">
    <property type="entry name" value="Ribonuclease H-like"/>
    <property type="match status" value="1"/>
</dbReference>
<comment type="caution">
    <text evidence="4">The sequence shown here is derived from an EMBL/GenBank/DDBJ whole genome shotgun (WGS) entry which is preliminary data.</text>
</comment>
<keyword evidence="2" id="KW-0812">Transmembrane</keyword>
<feature type="domain" description="Integrase catalytic" evidence="3">
    <location>
        <begin position="287"/>
        <end position="457"/>
    </location>
</feature>
<sequence length="1174" mass="129690">MEFLACLNNLMPVFTGEGGFSAVYEYVSKIRRLVQILGISEDRQADLLLCTTKGVANKLLERTLAERPRSTFGELLEALQGAFKSAPDSGALQQQLENRVKKPTEALRVYAQEVIELCLRLDPAMSEARQVQYITRGLPTDLQADLKHRDFDTVSELLTAIDKLQAKTAQLARIEAARLLQGSSSVSTISVQPTALDPLTAKIDKMLEAQAALLAGTTSTPASMRKEVIDAEHKFGHYGGAKTTERVSRYNYWPSLSRDCAAAVAACELCQHFKRKPVQEGLLHSVTSSAPNEIVFADFKATPTSRRRKTQVLVYVDAYTRFVHLRAARSTRAKDAIHAISEIFNSAGAPATLVCDEGPAFTSQEFKNFISTFGVKLHVIPPNAHQANGLAEAYAKIVGERIALMCHAMLDKWDCHLHEIQLAINDSFSRAMDNTPFFLQFGYHPRRTPLQQVIPRDSYTAMADHLEQLWTARLLSQNSLQSSQETSARRYDTNRNAGSYKPNQRVWIFYEQRSDPDCPKKYALPWRKGRIIEAKHAKMTPCVGMTILLTLIASTDAALVGYDCSEPQDVRQFDLNTVADCRPADSTPVNNVPGAVVQRSTITAVVITRCSASYIQTMTHCGMHHHTSAPTNFVSRGQQTIPRDDCIQLASTGIINLHGHVVAGVPLNGSLPVSVMVAGTRDHTAKCGGVPFHYRGTTYPNVTVERDYVIAVHQEQAEYDAATNTIITPSGLTWPYPALHCQDRDDGDLWRSPVQPSECRDGSFNIIYKGNVAVIQQNTTSGEAATFGVVTAAFHLFALRLLSNTTYCNTQLTQTEHPNLFLYFGILPPPFPESPSIKTDLLPYINSKFLYSEIRLVNTATDIHADVVRRRCVSHRQQLLSHLHLARDQPELVAEIFGGLGLVGRAVGEVLYVGRCRPVSVHLRRTEICYDALPITDHHNNSAFLQPVSHIITDSAEPIPCEGPYTAVFRINGGWIRLTPEPVAVAAPQRLVPDRTASLEFHVTPQISTAGLYSADDMRRFSRLLTSPTLRTAVVNSVARSVGGDSISDNGLQLHNIFTPEQAARIVRSGVRRLWGWFATIGDFISSIIGIVFVLKVVQFILKTIFNGLSIAKVTGCSINLVAAFWTSATTWLLHSKRHPENSTDLPLYHPPPSPELLPLQPSTSVPVNSCPLQ</sequence>
<feature type="transmembrane region" description="Helical" evidence="2">
    <location>
        <begin position="1074"/>
        <end position="1095"/>
    </location>
</feature>
<dbReference type="InterPro" id="IPR012337">
    <property type="entry name" value="RNaseH-like_sf"/>
</dbReference>
<dbReference type="Gene3D" id="3.30.420.10">
    <property type="entry name" value="Ribonuclease H-like superfamily/Ribonuclease H"/>
    <property type="match status" value="1"/>
</dbReference>
<dbReference type="InterPro" id="IPR050951">
    <property type="entry name" value="Retrovirus_Pol_polyprotein"/>
</dbReference>
<keyword evidence="2" id="KW-1133">Transmembrane helix</keyword>
<dbReference type="AlphaFoldDB" id="A0AAV7XBB5"/>
<keyword evidence="5" id="KW-1185">Reference proteome</keyword>
<organism evidence="4 5">
    <name type="scientific">Megalurothrips usitatus</name>
    <name type="common">bean blossom thrips</name>
    <dbReference type="NCBI Taxonomy" id="439358"/>
    <lineage>
        <taxon>Eukaryota</taxon>
        <taxon>Metazoa</taxon>
        <taxon>Ecdysozoa</taxon>
        <taxon>Arthropoda</taxon>
        <taxon>Hexapoda</taxon>
        <taxon>Insecta</taxon>
        <taxon>Pterygota</taxon>
        <taxon>Neoptera</taxon>
        <taxon>Paraneoptera</taxon>
        <taxon>Thysanoptera</taxon>
        <taxon>Terebrantia</taxon>
        <taxon>Thripoidea</taxon>
        <taxon>Thripidae</taxon>
        <taxon>Megalurothrips</taxon>
    </lineage>
</organism>
<dbReference type="EMBL" id="JAPTSV010000011">
    <property type="protein sequence ID" value="KAJ1522448.1"/>
    <property type="molecule type" value="Genomic_DNA"/>
</dbReference>
<accession>A0AAV7XBB5</accession>
<dbReference type="GO" id="GO:0015074">
    <property type="term" value="P:DNA integration"/>
    <property type="evidence" value="ECO:0007669"/>
    <property type="project" value="InterPro"/>
</dbReference>
<protein>
    <recommendedName>
        <fullName evidence="1">RNA-directed DNA polymerase</fullName>
        <ecNumber evidence="1">2.7.7.49</ecNumber>
    </recommendedName>
</protein>
<dbReference type="Proteomes" id="UP001075354">
    <property type="component" value="Chromosome 11"/>
</dbReference>
<dbReference type="InterPro" id="IPR001584">
    <property type="entry name" value="Integrase_cat-core"/>
</dbReference>
<dbReference type="PANTHER" id="PTHR37984">
    <property type="entry name" value="PROTEIN CBG26694"/>
    <property type="match status" value="1"/>
</dbReference>
<proteinExistence type="predicted"/>
<dbReference type="PROSITE" id="PS50994">
    <property type="entry name" value="INTEGRASE"/>
    <property type="match status" value="1"/>
</dbReference>
<dbReference type="Pfam" id="PF17921">
    <property type="entry name" value="Integrase_H2C2"/>
    <property type="match status" value="1"/>
</dbReference>
<dbReference type="InterPro" id="IPR041588">
    <property type="entry name" value="Integrase_H2C2"/>
</dbReference>
<evidence type="ECO:0000313" key="5">
    <source>
        <dbReference type="Proteomes" id="UP001075354"/>
    </source>
</evidence>
<evidence type="ECO:0000313" key="4">
    <source>
        <dbReference type="EMBL" id="KAJ1522448.1"/>
    </source>
</evidence>
<reference evidence="4" key="1">
    <citation type="submission" date="2022-12" db="EMBL/GenBank/DDBJ databases">
        <title>Chromosome-level genome assembly of the bean flower thrips Megalurothrips usitatus.</title>
        <authorList>
            <person name="Ma L."/>
            <person name="Liu Q."/>
            <person name="Li H."/>
            <person name="Cai W."/>
        </authorList>
    </citation>
    <scope>NUCLEOTIDE SEQUENCE</scope>
    <source>
        <strain evidence="4">Cailab_2022a</strain>
    </source>
</reference>
<evidence type="ECO:0000256" key="2">
    <source>
        <dbReference type="SAM" id="Phobius"/>
    </source>
</evidence>
<dbReference type="Pfam" id="PF24664">
    <property type="entry name" value="Monjiviricetes_fusion"/>
    <property type="match status" value="1"/>
</dbReference>
<evidence type="ECO:0000259" key="3">
    <source>
        <dbReference type="PROSITE" id="PS50994"/>
    </source>
</evidence>